<dbReference type="InterPro" id="IPR008551">
    <property type="entry name" value="TANGO2"/>
</dbReference>
<dbReference type="PANTHER" id="PTHR17985:SF8">
    <property type="entry name" value="TRANSPORT AND GOLGI ORGANIZATION PROTEIN 2 HOMOLOG"/>
    <property type="match status" value="1"/>
</dbReference>
<dbReference type="Proteomes" id="UP001164819">
    <property type="component" value="Chromosome"/>
</dbReference>
<evidence type="ECO:0000313" key="2">
    <source>
        <dbReference type="EMBL" id="WAV96365.1"/>
    </source>
</evidence>
<keyword evidence="3" id="KW-1185">Reference proteome</keyword>
<organism evidence="1">
    <name type="scientific">Oxalobacter aliiformigenes</name>
    <dbReference type="NCBI Taxonomy" id="2946593"/>
    <lineage>
        <taxon>Bacteria</taxon>
        <taxon>Pseudomonadati</taxon>
        <taxon>Pseudomonadota</taxon>
        <taxon>Betaproteobacteria</taxon>
        <taxon>Burkholderiales</taxon>
        <taxon>Oxalobacteraceae</taxon>
        <taxon>Oxalobacter</taxon>
    </lineage>
</organism>
<sequence>MCLIVFAWQIKPGVPLIAASNRDEFYARPAVPAHQWKDHPQIYAGRDLEGGGTWLGVAHEAGKKGSRFAALTNVRAPHLMKENAPTRGLLVSDYLASNLTPEEYIREIRRESFHYNGFNLLVGDGDTLVWFSNFGMMNPQNGRPLKPGIYGLSNALLNDPWPKVVRTRAQFACLLGINAPEEAYFEMLSDTTKAPDRLLPHTGVSYEWEKLLSSVCIESPDYGTRASTLVEMYNDEPPVLHERVIR</sequence>
<evidence type="ECO:0000313" key="1">
    <source>
        <dbReference type="EMBL" id="WAV90614.1"/>
    </source>
</evidence>
<dbReference type="EMBL" id="CP098251">
    <property type="protein sequence ID" value="WAV90614.1"/>
    <property type="molecule type" value="Genomic_DNA"/>
</dbReference>
<reference evidence="1" key="2">
    <citation type="journal article" date="2022" name="Front. Microbiol.">
        <title>New perspectives on an old grouping: The genomic and phenotypic variability of Oxalobacter formigenes and the implications for calcium oxalate stone prevention.</title>
        <authorList>
            <person name="Chmiel J.A."/>
            <person name="Carr C."/>
            <person name="Stuivenberg G.A."/>
            <person name="Venema R."/>
            <person name="Chanyi R.M."/>
            <person name="Al K.F."/>
            <person name="Giguere D."/>
            <person name="Say H."/>
            <person name="Akouris P.P."/>
            <person name="Dominguez Romero S.A."/>
            <person name="Kwong A."/>
            <person name="Tai V."/>
            <person name="Koval S.F."/>
            <person name="Razvi H."/>
            <person name="Bjazevic J."/>
            <person name="Burton J.P."/>
        </authorList>
    </citation>
    <scope>NUCLEOTIDE SEQUENCE</scope>
    <source>
        <strain evidence="1">OxK</strain>
    </source>
</reference>
<proteinExistence type="predicted"/>
<dbReference type="PANTHER" id="PTHR17985">
    <property type="entry name" value="SER/THR-RICH PROTEIN T10 IN DGCR REGION"/>
    <property type="match status" value="1"/>
</dbReference>
<name>A0A9E9NSV2_9BURK</name>
<dbReference type="Proteomes" id="UP001164794">
    <property type="component" value="Chromosome"/>
</dbReference>
<dbReference type="RefSeq" id="WP_269263842.1">
    <property type="nucleotide sequence ID" value="NZ_CP098248.1"/>
</dbReference>
<protein>
    <submittedName>
        <fullName evidence="1">NRDE family protein</fullName>
    </submittedName>
</protein>
<dbReference type="Pfam" id="PF05742">
    <property type="entry name" value="TANGO2"/>
    <property type="match status" value="1"/>
</dbReference>
<dbReference type="EMBL" id="CP098248">
    <property type="protein sequence ID" value="WAV96365.1"/>
    <property type="molecule type" value="Genomic_DNA"/>
</dbReference>
<dbReference type="AlphaFoldDB" id="A0A9E9NSV2"/>
<evidence type="ECO:0000313" key="3">
    <source>
        <dbReference type="Proteomes" id="UP001164794"/>
    </source>
</evidence>
<accession>A0A9E9NSV2</accession>
<reference evidence="2" key="1">
    <citation type="journal article" date="2022" name="Front. Microbiol.">
        <title>New perspectives on an old grouping: The genomic and phenotypic variability of Oxalobacter formigenes and the implications for calcium oxalate stone prevention.</title>
        <authorList>
            <person name="Chmiel J.A."/>
            <person name="Carr C."/>
            <person name="Stuivenberg G.A."/>
            <person name="Venema R."/>
            <person name="Chanyi R.M."/>
            <person name="Al K.F."/>
            <person name="Giguere D."/>
            <person name="Say H."/>
            <person name="Akouris P.P."/>
            <person name="Dominguez Romero S.A."/>
            <person name="Kwong A."/>
            <person name="Tai V."/>
            <person name="Koval S.F."/>
            <person name="Razvi H."/>
            <person name="Bjazevic J."/>
            <person name="Burton J.P."/>
        </authorList>
    </citation>
    <scope>NUCLEOTIDE SEQUENCE</scope>
    <source>
        <strain evidence="2">HOxNP-1</strain>
    </source>
</reference>
<gene>
    <name evidence="2" type="ORF">NB645_05805</name>
    <name evidence="1" type="ORF">NB646_07025</name>
</gene>